<gene>
    <name evidence="2" type="ORF">FHS36_001823</name>
</gene>
<evidence type="ECO:0000256" key="1">
    <source>
        <dbReference type="SAM" id="MobiDB-lite"/>
    </source>
</evidence>
<dbReference type="AlphaFoldDB" id="A0A7W8B9X4"/>
<comment type="caution">
    <text evidence="2">The sequence shown here is derived from an EMBL/GenBank/DDBJ whole genome shotgun (WGS) entry which is preliminary data.</text>
</comment>
<dbReference type="Proteomes" id="UP000528608">
    <property type="component" value="Unassembled WGS sequence"/>
</dbReference>
<proteinExistence type="predicted"/>
<reference evidence="2 3" key="1">
    <citation type="submission" date="2020-08" db="EMBL/GenBank/DDBJ databases">
        <title>Genomic Encyclopedia of Type Strains, Phase III (KMG-III): the genomes of soil and plant-associated and newly described type strains.</title>
        <authorList>
            <person name="Whitman W."/>
        </authorList>
    </citation>
    <scope>NUCLEOTIDE SEQUENCE [LARGE SCALE GENOMIC DNA]</scope>
    <source>
        <strain evidence="2 3">CECT 3259</strain>
    </source>
</reference>
<evidence type="ECO:0000313" key="2">
    <source>
        <dbReference type="EMBL" id="MBB5118391.1"/>
    </source>
</evidence>
<dbReference type="RefSeq" id="WP_170127550.1">
    <property type="nucleotide sequence ID" value="NZ_JACHJF010000004.1"/>
</dbReference>
<sequence>MTSFFPPPGAGPRTRTLMGRPPGGPVRGRYARARAAPSDITGAHGRRLTQQQPAA</sequence>
<feature type="region of interest" description="Disordered" evidence="1">
    <location>
        <begin position="1"/>
        <end position="55"/>
    </location>
</feature>
<organism evidence="2 3">
    <name type="scientific">Streptomyces eurocidicus</name>
    <name type="common">Streptoverticillium eurocidicus</name>
    <dbReference type="NCBI Taxonomy" id="66423"/>
    <lineage>
        <taxon>Bacteria</taxon>
        <taxon>Bacillati</taxon>
        <taxon>Actinomycetota</taxon>
        <taxon>Actinomycetes</taxon>
        <taxon>Kitasatosporales</taxon>
        <taxon>Streptomycetaceae</taxon>
        <taxon>Streptomyces</taxon>
    </lineage>
</organism>
<feature type="compositionally biased region" description="Pro residues" evidence="1">
    <location>
        <begin position="1"/>
        <end position="10"/>
    </location>
</feature>
<protein>
    <submittedName>
        <fullName evidence="2">Uncharacterized protein</fullName>
    </submittedName>
</protein>
<evidence type="ECO:0000313" key="3">
    <source>
        <dbReference type="Proteomes" id="UP000528608"/>
    </source>
</evidence>
<dbReference type="EMBL" id="JACHJF010000004">
    <property type="protein sequence ID" value="MBB5118391.1"/>
    <property type="molecule type" value="Genomic_DNA"/>
</dbReference>
<accession>A0A7W8B9X4</accession>
<name>A0A7W8B9X4_STREU</name>